<dbReference type="InterPro" id="IPR014016">
    <property type="entry name" value="UvrD-like_ATP-bd"/>
</dbReference>
<dbReference type="InterPro" id="IPR014017">
    <property type="entry name" value="DNA_helicase_UvrD-like_C"/>
</dbReference>
<keyword evidence="3 15" id="KW-0547">Nucleotide-binding</keyword>
<feature type="compositionally biased region" description="Basic and acidic residues" evidence="16">
    <location>
        <begin position="567"/>
        <end position="593"/>
    </location>
</feature>
<evidence type="ECO:0000256" key="1">
    <source>
        <dbReference type="ARBA" id="ARBA00009922"/>
    </source>
</evidence>
<keyword evidence="5 15" id="KW-0378">Hydrolase</keyword>
<dbReference type="Pfam" id="PF13361">
    <property type="entry name" value="UvrD_C"/>
    <property type="match status" value="2"/>
</dbReference>
<dbReference type="InterPro" id="IPR038726">
    <property type="entry name" value="PDDEXK_AddAB-type"/>
</dbReference>
<dbReference type="EC" id="5.6.2.4" evidence="13"/>
<gene>
    <name evidence="19" type="ORF">MXD59_08190</name>
</gene>
<dbReference type="Gene3D" id="3.40.50.300">
    <property type="entry name" value="P-loop containing nucleotide triphosphate hydrolases"/>
    <property type="match status" value="3"/>
</dbReference>
<evidence type="ECO:0000256" key="7">
    <source>
        <dbReference type="ARBA" id="ARBA00022839"/>
    </source>
</evidence>
<comment type="similarity">
    <text evidence="1">Belongs to the helicase family. UvrD subfamily.</text>
</comment>
<evidence type="ECO:0000256" key="10">
    <source>
        <dbReference type="ARBA" id="ARBA00023204"/>
    </source>
</evidence>
<keyword evidence="10" id="KW-0234">DNA repair</keyword>
<feature type="domain" description="UvrD-like helicase ATP-binding" evidence="17">
    <location>
        <begin position="47"/>
        <end position="399"/>
    </location>
</feature>
<evidence type="ECO:0000259" key="17">
    <source>
        <dbReference type="PROSITE" id="PS51198"/>
    </source>
</evidence>
<dbReference type="InterPro" id="IPR013986">
    <property type="entry name" value="DExx_box_DNA_helicase_dom_sf"/>
</dbReference>
<comment type="catalytic activity">
    <reaction evidence="14">
        <text>ATP + H2O = ADP + phosphate + H(+)</text>
        <dbReference type="Rhea" id="RHEA:13065"/>
        <dbReference type="ChEBI" id="CHEBI:15377"/>
        <dbReference type="ChEBI" id="CHEBI:15378"/>
        <dbReference type="ChEBI" id="CHEBI:30616"/>
        <dbReference type="ChEBI" id="CHEBI:43474"/>
        <dbReference type="ChEBI" id="CHEBI:456216"/>
        <dbReference type="EC" id="5.6.2.4"/>
    </reaction>
</comment>
<keyword evidence="8 15" id="KW-0067">ATP-binding</keyword>
<keyword evidence="4" id="KW-0227">DNA damage</keyword>
<reference evidence="19 20" key="1">
    <citation type="submission" date="2022-04" db="EMBL/GenBank/DDBJ databases">
        <title>Genome diversity in the genus Frankia.</title>
        <authorList>
            <person name="Carlos-Shanley C."/>
            <person name="Hahn D."/>
        </authorList>
    </citation>
    <scope>NUCLEOTIDE SEQUENCE [LARGE SCALE GENOMIC DNA]</scope>
    <source>
        <strain evidence="19 20">Ag45/Mut15</strain>
    </source>
</reference>
<protein>
    <recommendedName>
        <fullName evidence="13">DNA 3'-5' helicase</fullName>
        <ecNumber evidence="13">5.6.2.4</ecNumber>
    </recommendedName>
</protein>
<dbReference type="InterPro" id="IPR000212">
    <property type="entry name" value="DNA_helicase_UvrD/REP"/>
</dbReference>
<dbReference type="Pfam" id="PF12705">
    <property type="entry name" value="PDDEXK_1"/>
    <property type="match status" value="1"/>
</dbReference>
<dbReference type="Proteomes" id="UP001201873">
    <property type="component" value="Unassembled WGS sequence"/>
</dbReference>
<evidence type="ECO:0000256" key="16">
    <source>
        <dbReference type="SAM" id="MobiDB-lite"/>
    </source>
</evidence>
<evidence type="ECO:0000256" key="4">
    <source>
        <dbReference type="ARBA" id="ARBA00022763"/>
    </source>
</evidence>
<comment type="caution">
    <text evidence="19">The sequence shown here is derived from an EMBL/GenBank/DDBJ whole genome shotgun (WGS) entry which is preliminary data.</text>
</comment>
<evidence type="ECO:0000259" key="18">
    <source>
        <dbReference type="PROSITE" id="PS51217"/>
    </source>
</evidence>
<evidence type="ECO:0000256" key="2">
    <source>
        <dbReference type="ARBA" id="ARBA00022722"/>
    </source>
</evidence>
<feature type="region of interest" description="Disordered" evidence="16">
    <location>
        <begin position="1143"/>
        <end position="1167"/>
    </location>
</feature>
<dbReference type="RefSeq" id="WP_248824159.1">
    <property type="nucleotide sequence ID" value="NZ_JALKFT010000006.1"/>
</dbReference>
<comment type="catalytic activity">
    <reaction evidence="12">
        <text>Couples ATP hydrolysis with the unwinding of duplex DNA by translocating in the 3'-5' direction.</text>
        <dbReference type="EC" id="5.6.2.4"/>
    </reaction>
</comment>
<evidence type="ECO:0000256" key="8">
    <source>
        <dbReference type="ARBA" id="ARBA00022840"/>
    </source>
</evidence>
<dbReference type="Gene3D" id="3.90.320.10">
    <property type="match status" value="1"/>
</dbReference>
<feature type="binding site" evidence="15">
    <location>
        <begin position="68"/>
        <end position="75"/>
    </location>
    <ligand>
        <name>ATP</name>
        <dbReference type="ChEBI" id="CHEBI:30616"/>
    </ligand>
</feature>
<dbReference type="Pfam" id="PF00580">
    <property type="entry name" value="UvrD-helicase"/>
    <property type="match status" value="1"/>
</dbReference>
<dbReference type="EMBL" id="JALKFT010000006">
    <property type="protein sequence ID" value="MCK9875752.1"/>
    <property type="molecule type" value="Genomic_DNA"/>
</dbReference>
<feature type="compositionally biased region" description="Basic and acidic residues" evidence="16">
    <location>
        <begin position="24"/>
        <end position="36"/>
    </location>
</feature>
<feature type="compositionally biased region" description="Gly residues" evidence="16">
    <location>
        <begin position="133"/>
        <end position="147"/>
    </location>
</feature>
<dbReference type="PANTHER" id="PTHR11070:SF55">
    <property type="entry name" value="DNA 3'-5' HELICASE"/>
    <property type="match status" value="1"/>
</dbReference>
<feature type="domain" description="UvrD-like helicase C-terminal" evidence="18">
    <location>
        <begin position="400"/>
        <end position="744"/>
    </location>
</feature>
<sequence length="1167" mass="124035">MSVLGTDGRPSRQPFLPGFGAEPDDLHDGTRTGPRLEPDDLRALLDVPFTDEQIAAATAPLAPGVIVAGAGSGKTSVMAARVVWLVATGQVRADQVLGLTFTTKAAAELAARVRLALRRAGTADGSDWATSAGLGGPDSAGGAGGAGDEQDGEPTVATYHAFAGRLVVDNALRLGLEPDVRLLSGAARYQLAARVARAHDGSVRALTRSLAAVVGEIVALDGEMSEHLLDPVALTAFDTALLIEVSAALAAAQRRPRTKGVQDLLRRFAHTSRGRRELAALVAEYRAARRDRGVLDFGDQVTYAAHIAESMPQAGQAERAKATVVLLDEYQDTSVAQRRMLTGLFGGGHPVTAVGDPCQAIYGWRGASVANLDHFPTHFPQADGTPSTVYELSVNQRSGGRLLELANAIAEPLRARHRVVELRPRADVADRGQTVVALHTTWAAEVAWIAGRVRAVVDAGTAAREIAVLVRARGDIPPLLTAMQAVGLPVEVVGLTGLLTVPEVAEIVAVLEVLDAPTANTALVRLLTGPRVRLGARDLAALGRRAREVVRLDQPPGSPDSPTSESRTSESRTSESRTSESRTSESRTSEGRVTEPPGGEDALRAAVADVDPSDVVALSDVLADPGPEMSAEGAARVGRLGSEIAALRGHLGEGLLDLLHRVIATIGLDVELTATDAAVRARREENVAAFLDIAADFTDPDGTTSLHAFLGFLHAAREHERGLDVTGPSGADAVALMTMHRSKGLEWEVVVVPNLSAGVFPDATVRDQWTTSTGVLPVPLRGDADDLPAVTVSDQKSDHDAYAVEARAYAEREERRLAYVAVTRAKSLLFASGHWWGPSQKRPRGASIFLEELAAHAGSGGGRVDVWAPRPAEHVNPALDTPPEFAWPVPYDPEPYARRLEAAREVLTHLDTAFHPSGSLAAPGVDPDGLTAGERALLGELDREARLLLAEERASRRPRLDVPLPATLTASEIVRMHADPAAFARELVRPLPRQPVAAARRGSRFHTWVEELFDHRALIGADDLPGAADAELTDDDLRDLKDAFLRTPYGTRRPHAIEEAFELPLAGRIIRGRIDAVYSLGGGRWEVIDWKTGQSPADDLQLAVYRLAWARLRGIPLDAVDAAFLYVRTGALVRPHPLSESDLATLLTPAPPRATAPRPGPAPTASN</sequence>
<dbReference type="GO" id="GO:0004386">
    <property type="term" value="F:helicase activity"/>
    <property type="evidence" value="ECO:0007669"/>
    <property type="project" value="UniProtKB-KW"/>
</dbReference>
<name>A0ABT0JW33_9ACTN</name>
<dbReference type="PROSITE" id="PS51198">
    <property type="entry name" value="UVRD_HELICASE_ATP_BIND"/>
    <property type="match status" value="1"/>
</dbReference>
<evidence type="ECO:0000313" key="19">
    <source>
        <dbReference type="EMBL" id="MCK9875752.1"/>
    </source>
</evidence>
<dbReference type="InterPro" id="IPR027417">
    <property type="entry name" value="P-loop_NTPase"/>
</dbReference>
<dbReference type="SUPFAM" id="SSF52540">
    <property type="entry name" value="P-loop containing nucleoside triphosphate hydrolases"/>
    <property type="match status" value="1"/>
</dbReference>
<evidence type="ECO:0000256" key="11">
    <source>
        <dbReference type="ARBA" id="ARBA00023235"/>
    </source>
</evidence>
<proteinExistence type="inferred from homology"/>
<dbReference type="CDD" id="cd17932">
    <property type="entry name" value="DEXQc_UvrD"/>
    <property type="match status" value="1"/>
</dbReference>
<keyword evidence="7" id="KW-0269">Exonuclease</keyword>
<evidence type="ECO:0000256" key="12">
    <source>
        <dbReference type="ARBA" id="ARBA00034617"/>
    </source>
</evidence>
<evidence type="ECO:0000256" key="3">
    <source>
        <dbReference type="ARBA" id="ARBA00022741"/>
    </source>
</evidence>
<accession>A0ABT0JW33</accession>
<evidence type="ECO:0000256" key="9">
    <source>
        <dbReference type="ARBA" id="ARBA00023125"/>
    </source>
</evidence>
<feature type="region of interest" description="Disordered" evidence="16">
    <location>
        <begin position="124"/>
        <end position="153"/>
    </location>
</feature>
<organism evidence="19 20">
    <name type="scientific">Frankia umida</name>
    <dbReference type="NCBI Taxonomy" id="573489"/>
    <lineage>
        <taxon>Bacteria</taxon>
        <taxon>Bacillati</taxon>
        <taxon>Actinomycetota</taxon>
        <taxon>Actinomycetes</taxon>
        <taxon>Frankiales</taxon>
        <taxon>Frankiaceae</taxon>
        <taxon>Frankia</taxon>
    </lineage>
</organism>
<keyword evidence="11" id="KW-0413">Isomerase</keyword>
<evidence type="ECO:0000256" key="5">
    <source>
        <dbReference type="ARBA" id="ARBA00022801"/>
    </source>
</evidence>
<evidence type="ECO:0000313" key="20">
    <source>
        <dbReference type="Proteomes" id="UP001201873"/>
    </source>
</evidence>
<evidence type="ECO:0000256" key="14">
    <source>
        <dbReference type="ARBA" id="ARBA00048988"/>
    </source>
</evidence>
<dbReference type="PROSITE" id="PS51217">
    <property type="entry name" value="UVRD_HELICASE_CTER"/>
    <property type="match status" value="1"/>
</dbReference>
<dbReference type="SUPFAM" id="SSF52980">
    <property type="entry name" value="Restriction endonuclease-like"/>
    <property type="match status" value="1"/>
</dbReference>
<keyword evidence="20" id="KW-1185">Reference proteome</keyword>
<evidence type="ECO:0000256" key="15">
    <source>
        <dbReference type="PROSITE-ProRule" id="PRU00560"/>
    </source>
</evidence>
<dbReference type="Gene3D" id="1.10.486.10">
    <property type="entry name" value="PCRA, domain 4"/>
    <property type="match status" value="1"/>
</dbReference>
<feature type="region of interest" description="Disordered" evidence="16">
    <location>
        <begin position="547"/>
        <end position="600"/>
    </location>
</feature>
<feature type="region of interest" description="Disordered" evidence="16">
    <location>
        <begin position="1"/>
        <end position="36"/>
    </location>
</feature>
<dbReference type="Gene3D" id="1.10.10.160">
    <property type="match status" value="1"/>
</dbReference>
<evidence type="ECO:0000256" key="6">
    <source>
        <dbReference type="ARBA" id="ARBA00022806"/>
    </source>
</evidence>
<keyword evidence="6 15" id="KW-0347">Helicase</keyword>
<dbReference type="PANTHER" id="PTHR11070">
    <property type="entry name" value="UVRD / RECB / PCRA DNA HELICASE FAMILY MEMBER"/>
    <property type="match status" value="1"/>
</dbReference>
<dbReference type="InterPro" id="IPR011335">
    <property type="entry name" value="Restrct_endonuc-II-like"/>
</dbReference>
<dbReference type="InterPro" id="IPR011604">
    <property type="entry name" value="PDDEXK-like_dom_sf"/>
</dbReference>
<keyword evidence="2" id="KW-0540">Nuclease</keyword>
<feature type="compositionally biased region" description="Pro residues" evidence="16">
    <location>
        <begin position="1149"/>
        <end position="1167"/>
    </location>
</feature>
<evidence type="ECO:0000256" key="13">
    <source>
        <dbReference type="ARBA" id="ARBA00034808"/>
    </source>
</evidence>
<keyword evidence="9" id="KW-0238">DNA-binding</keyword>